<dbReference type="Proteomes" id="UP001304895">
    <property type="component" value="Unassembled WGS sequence"/>
</dbReference>
<proteinExistence type="predicted"/>
<comment type="caution">
    <text evidence="1">The sequence shown here is derived from an EMBL/GenBank/DDBJ whole genome shotgun (WGS) entry which is preliminary data.</text>
</comment>
<name>A0AAN6UN23_9PEZI</name>
<organism evidence="1 2">
    <name type="scientific">Trichocladium antarcticum</name>
    <dbReference type="NCBI Taxonomy" id="1450529"/>
    <lineage>
        <taxon>Eukaryota</taxon>
        <taxon>Fungi</taxon>
        <taxon>Dikarya</taxon>
        <taxon>Ascomycota</taxon>
        <taxon>Pezizomycotina</taxon>
        <taxon>Sordariomycetes</taxon>
        <taxon>Sordariomycetidae</taxon>
        <taxon>Sordariales</taxon>
        <taxon>Chaetomiaceae</taxon>
        <taxon>Trichocladium</taxon>
    </lineage>
</organism>
<evidence type="ECO:0000313" key="2">
    <source>
        <dbReference type="Proteomes" id="UP001304895"/>
    </source>
</evidence>
<sequence>MYIVALVRRDWPVGGVARVPDTPEARAVFAAARAAFDVMPAGEVWFYVPYVTPRRAGGEERGVLVCRGYEGRKGPQSEAVLERWCVDHAHGVDEDRRGREVLEFMGEAWVEEDKWANRRKARPEGL</sequence>
<evidence type="ECO:0000313" key="1">
    <source>
        <dbReference type="EMBL" id="KAK4136062.1"/>
    </source>
</evidence>
<protein>
    <submittedName>
        <fullName evidence="1">Uncharacterized protein</fullName>
    </submittedName>
</protein>
<reference evidence="1" key="2">
    <citation type="submission" date="2023-05" db="EMBL/GenBank/DDBJ databases">
        <authorList>
            <consortium name="Lawrence Berkeley National Laboratory"/>
            <person name="Steindorff A."/>
            <person name="Hensen N."/>
            <person name="Bonometti L."/>
            <person name="Westerberg I."/>
            <person name="Brannstrom I.O."/>
            <person name="Guillou S."/>
            <person name="Cros-Aarteil S."/>
            <person name="Calhoun S."/>
            <person name="Haridas S."/>
            <person name="Kuo A."/>
            <person name="Mondo S."/>
            <person name="Pangilinan J."/>
            <person name="Riley R."/>
            <person name="Labutti K."/>
            <person name="Andreopoulos B."/>
            <person name="Lipzen A."/>
            <person name="Chen C."/>
            <person name="Yanf M."/>
            <person name="Daum C."/>
            <person name="Ng V."/>
            <person name="Clum A."/>
            <person name="Ohm R."/>
            <person name="Martin F."/>
            <person name="Silar P."/>
            <person name="Natvig D."/>
            <person name="Lalanne C."/>
            <person name="Gautier V."/>
            <person name="Ament-Velasquez S.L."/>
            <person name="Kruys A."/>
            <person name="Hutchinson M.I."/>
            <person name="Powell A.J."/>
            <person name="Barry K."/>
            <person name="Miller A.N."/>
            <person name="Grigoriev I.V."/>
            <person name="Debuchy R."/>
            <person name="Gladieux P."/>
            <person name="Thoren M.H."/>
            <person name="Johannesson H."/>
        </authorList>
    </citation>
    <scope>NUCLEOTIDE SEQUENCE</scope>
    <source>
        <strain evidence="1">CBS 123565</strain>
    </source>
</reference>
<reference evidence="1" key="1">
    <citation type="journal article" date="2023" name="Mol. Phylogenet. Evol.">
        <title>Genome-scale phylogeny and comparative genomics of the fungal order Sordariales.</title>
        <authorList>
            <person name="Hensen N."/>
            <person name="Bonometti L."/>
            <person name="Westerberg I."/>
            <person name="Brannstrom I.O."/>
            <person name="Guillou S."/>
            <person name="Cros-Aarteil S."/>
            <person name="Calhoun S."/>
            <person name="Haridas S."/>
            <person name="Kuo A."/>
            <person name="Mondo S."/>
            <person name="Pangilinan J."/>
            <person name="Riley R."/>
            <person name="LaButti K."/>
            <person name="Andreopoulos B."/>
            <person name="Lipzen A."/>
            <person name="Chen C."/>
            <person name="Yan M."/>
            <person name="Daum C."/>
            <person name="Ng V."/>
            <person name="Clum A."/>
            <person name="Steindorff A."/>
            <person name="Ohm R.A."/>
            <person name="Martin F."/>
            <person name="Silar P."/>
            <person name="Natvig D.O."/>
            <person name="Lalanne C."/>
            <person name="Gautier V."/>
            <person name="Ament-Velasquez S.L."/>
            <person name="Kruys A."/>
            <person name="Hutchinson M.I."/>
            <person name="Powell A.J."/>
            <person name="Barry K."/>
            <person name="Miller A.N."/>
            <person name="Grigoriev I.V."/>
            <person name="Debuchy R."/>
            <person name="Gladieux P."/>
            <person name="Hiltunen Thoren M."/>
            <person name="Johannesson H."/>
        </authorList>
    </citation>
    <scope>NUCLEOTIDE SEQUENCE</scope>
    <source>
        <strain evidence="1">CBS 123565</strain>
    </source>
</reference>
<accession>A0AAN6UN23</accession>
<dbReference type="AlphaFoldDB" id="A0AAN6UN23"/>
<dbReference type="EMBL" id="MU853404">
    <property type="protein sequence ID" value="KAK4136062.1"/>
    <property type="molecule type" value="Genomic_DNA"/>
</dbReference>
<gene>
    <name evidence="1" type="ORF">BT67DRAFT_440203</name>
</gene>
<keyword evidence="2" id="KW-1185">Reference proteome</keyword>